<dbReference type="Proteomes" id="UP001597326">
    <property type="component" value="Unassembled WGS sequence"/>
</dbReference>
<gene>
    <name evidence="2" type="ORF">ACFSCS_14095</name>
</gene>
<keyword evidence="3" id="KW-1185">Reference proteome</keyword>
<organism evidence="2 3">
    <name type="scientific">Luteococcus peritonei</name>
    <dbReference type="NCBI Taxonomy" id="88874"/>
    <lineage>
        <taxon>Bacteria</taxon>
        <taxon>Bacillati</taxon>
        <taxon>Actinomycetota</taxon>
        <taxon>Actinomycetes</taxon>
        <taxon>Propionibacteriales</taxon>
        <taxon>Propionibacteriaceae</taxon>
        <taxon>Luteococcus</taxon>
    </lineage>
</organism>
<protein>
    <submittedName>
        <fullName evidence="2">Relaxase domain-containing protein</fullName>
    </submittedName>
</protein>
<proteinExistence type="predicted"/>
<comment type="caution">
    <text evidence="2">The sequence shown here is derived from an EMBL/GenBank/DDBJ whole genome shotgun (WGS) entry which is preliminary data.</text>
</comment>
<accession>A0ABW4RZV8</accession>
<evidence type="ECO:0000313" key="3">
    <source>
        <dbReference type="Proteomes" id="UP001597326"/>
    </source>
</evidence>
<dbReference type="RefSeq" id="WP_343875640.1">
    <property type="nucleotide sequence ID" value="NZ_BAAAIX010000034.1"/>
</dbReference>
<feature type="domain" description="TrwC relaxase" evidence="1">
    <location>
        <begin position="8"/>
        <end position="60"/>
    </location>
</feature>
<dbReference type="EMBL" id="JBHUFZ010000033">
    <property type="protein sequence ID" value="MFD1891304.1"/>
    <property type="molecule type" value="Genomic_DNA"/>
</dbReference>
<dbReference type="InterPro" id="IPR014862">
    <property type="entry name" value="TrwC"/>
</dbReference>
<sequence>MSLHKLSAGSGYDYLTRQVAVQDSTEKGHQGLTTYYSEHGENPGAWVGRVCPRNGVSGSIALRGRRSHDDR</sequence>
<reference evidence="3" key="1">
    <citation type="journal article" date="2019" name="Int. J. Syst. Evol. Microbiol.">
        <title>The Global Catalogue of Microorganisms (GCM) 10K type strain sequencing project: providing services to taxonomists for standard genome sequencing and annotation.</title>
        <authorList>
            <consortium name="The Broad Institute Genomics Platform"/>
            <consortium name="The Broad Institute Genome Sequencing Center for Infectious Disease"/>
            <person name="Wu L."/>
            <person name="Ma J."/>
        </authorList>
    </citation>
    <scope>NUCLEOTIDE SEQUENCE [LARGE SCALE GENOMIC DNA]</scope>
    <source>
        <strain evidence="3">CAIM 431</strain>
    </source>
</reference>
<evidence type="ECO:0000313" key="2">
    <source>
        <dbReference type="EMBL" id="MFD1891304.1"/>
    </source>
</evidence>
<dbReference type="Pfam" id="PF08751">
    <property type="entry name" value="TrwC"/>
    <property type="match status" value="1"/>
</dbReference>
<feature type="non-terminal residue" evidence="2">
    <location>
        <position position="71"/>
    </location>
</feature>
<evidence type="ECO:0000259" key="1">
    <source>
        <dbReference type="Pfam" id="PF08751"/>
    </source>
</evidence>
<name>A0ABW4RZV8_9ACTN</name>